<keyword evidence="4" id="KW-1185">Reference proteome</keyword>
<dbReference type="Pfam" id="PF08874">
    <property type="entry name" value="DUF1835"/>
    <property type="match status" value="1"/>
</dbReference>
<dbReference type="EMBL" id="JANCLT010000008">
    <property type="protein sequence ID" value="MCP8969955.1"/>
    <property type="molecule type" value="Genomic_DNA"/>
</dbReference>
<evidence type="ECO:0000313" key="4">
    <source>
        <dbReference type="Proteomes" id="UP001156102"/>
    </source>
</evidence>
<dbReference type="Proteomes" id="UP001156102">
    <property type="component" value="Unassembled WGS sequence"/>
</dbReference>
<dbReference type="Pfam" id="PF12395">
    <property type="entry name" value="DUF3658"/>
    <property type="match status" value="1"/>
</dbReference>
<dbReference type="RefSeq" id="WP_254759873.1">
    <property type="nucleotide sequence ID" value="NZ_JANCLT010000008.1"/>
</dbReference>
<feature type="domain" description="DUF3658" evidence="2">
    <location>
        <begin position="164"/>
        <end position="267"/>
    </location>
</feature>
<reference evidence="3" key="1">
    <citation type="submission" date="2022-07" db="EMBL/GenBank/DDBJ databases">
        <authorList>
            <person name="Li W.-J."/>
            <person name="Deng Q.-Q."/>
        </authorList>
    </citation>
    <scope>NUCLEOTIDE SEQUENCE</scope>
    <source>
        <strain evidence="3">SYSU M60031</strain>
    </source>
</reference>
<sequence length="272" mass="31089">MIHIISGQAAAGSFRFMLRGKGAKEQGHLLPLFGTLSVGPVHQLHEEAGRVARYAWLQQAMPDPYQGWPEDEDNFIRTTEKLQALPAGSHVCVWTCENASEQTMLSYIAYLLRDKRSDISVVNTAHAYQQLFARPNIQYEVLHTGELPPEKLEVIYESGCGTCLSDHEREHLEQGWLQLAATPEPLRIWRNGRIHSLPEDYYDPYMIKHAKRLGNKREFMKASRIIGEVLGHLDQYLGNAFLEYRLRSLVQQGVFEAEGSLAAMRLYRVKLR</sequence>
<name>A0AA42BQ57_9BACI</name>
<dbReference type="InterPro" id="IPR022123">
    <property type="entry name" value="DUF3658"/>
</dbReference>
<gene>
    <name evidence="3" type="ORF">NK662_15620</name>
</gene>
<organism evidence="3 4">
    <name type="scientific">Ectobacillus ponti</name>
    <dbReference type="NCBI Taxonomy" id="2961894"/>
    <lineage>
        <taxon>Bacteria</taxon>
        <taxon>Bacillati</taxon>
        <taxon>Bacillota</taxon>
        <taxon>Bacilli</taxon>
        <taxon>Bacillales</taxon>
        <taxon>Bacillaceae</taxon>
        <taxon>Ectobacillus</taxon>
    </lineage>
</organism>
<feature type="domain" description="DUF1835" evidence="1">
    <location>
        <begin position="2"/>
        <end position="124"/>
    </location>
</feature>
<proteinExistence type="predicted"/>
<dbReference type="AlphaFoldDB" id="A0AA42BQ57"/>
<comment type="caution">
    <text evidence="3">The sequence shown here is derived from an EMBL/GenBank/DDBJ whole genome shotgun (WGS) entry which is preliminary data.</text>
</comment>
<evidence type="ECO:0000259" key="1">
    <source>
        <dbReference type="Pfam" id="PF08874"/>
    </source>
</evidence>
<dbReference type="InterPro" id="IPR014973">
    <property type="entry name" value="DUF1835"/>
</dbReference>
<accession>A0AA42BQ57</accession>
<protein>
    <submittedName>
        <fullName evidence="3">DUF1835 domain-containing protein</fullName>
    </submittedName>
</protein>
<evidence type="ECO:0000259" key="2">
    <source>
        <dbReference type="Pfam" id="PF12395"/>
    </source>
</evidence>
<evidence type="ECO:0000313" key="3">
    <source>
        <dbReference type="EMBL" id="MCP8969955.1"/>
    </source>
</evidence>